<dbReference type="EMBL" id="VUNS01000017">
    <property type="protein sequence ID" value="MST98255.1"/>
    <property type="molecule type" value="Genomic_DNA"/>
</dbReference>
<dbReference type="GO" id="GO:0005829">
    <property type="term" value="C:cytosol"/>
    <property type="evidence" value="ECO:0007669"/>
    <property type="project" value="TreeGrafter"/>
</dbReference>
<keyword evidence="1 3" id="KW-0456">Lyase</keyword>
<feature type="active site" description="Proton donor/acceptor" evidence="4">
    <location>
        <position position="136"/>
    </location>
</feature>
<dbReference type="AlphaFoldDB" id="A0A844G5U1"/>
<dbReference type="Pfam" id="PF00701">
    <property type="entry name" value="DHDPS"/>
    <property type="match status" value="1"/>
</dbReference>
<dbReference type="GO" id="GO:0019262">
    <property type="term" value="P:N-acetylneuraminate catabolic process"/>
    <property type="evidence" value="ECO:0007669"/>
    <property type="project" value="TreeGrafter"/>
</dbReference>
<sequence length="284" mass="29569">MEGKIRGIVVPLLTPLSSPETIDEEAARRLIDHVIAGGVHAIFILGSTGEGPALSGREQRRFIRCCAEAVGGRVPLLAGISGCSAAESARLGRFAADAGADAVVSAVPCYLPPDAEEQVAFYRYLAKEVPLPLFAYNMPSLTRVSMTLSTVERILEIPGVAGCKDSSGDLEAFRELVNRFGGRPGISLLSGPDELTAETVAMGGDGGVNGGANLRPRLFSGLYEAAARGDAAAVGPLQARVVELGKIYGDPVTAPGVIRALKREAARMGLLRNILAVPALPEAL</sequence>
<dbReference type="SUPFAM" id="SSF51569">
    <property type="entry name" value="Aldolase"/>
    <property type="match status" value="1"/>
</dbReference>
<keyword evidence="7" id="KW-1185">Reference proteome</keyword>
<dbReference type="CDD" id="cd00408">
    <property type="entry name" value="DHDPS-like"/>
    <property type="match status" value="1"/>
</dbReference>
<evidence type="ECO:0000256" key="3">
    <source>
        <dbReference type="PIRNR" id="PIRNR001365"/>
    </source>
</evidence>
<name>A0A844G5U1_9BACT</name>
<reference evidence="6 7" key="1">
    <citation type="submission" date="2019-08" db="EMBL/GenBank/DDBJ databases">
        <title>In-depth cultivation of the pig gut microbiome towards novel bacterial diversity and tailored functional studies.</title>
        <authorList>
            <person name="Wylensek D."/>
            <person name="Hitch T.C.A."/>
            <person name="Clavel T."/>
        </authorList>
    </citation>
    <scope>NUCLEOTIDE SEQUENCE [LARGE SCALE GENOMIC DNA]</scope>
    <source>
        <strain evidence="6 7">BBE-744-WT-12</strain>
    </source>
</reference>
<dbReference type="PANTHER" id="PTHR42849:SF1">
    <property type="entry name" value="N-ACETYLNEURAMINATE LYASE"/>
    <property type="match status" value="1"/>
</dbReference>
<evidence type="ECO:0000313" key="7">
    <source>
        <dbReference type="Proteomes" id="UP000435649"/>
    </source>
</evidence>
<gene>
    <name evidence="6" type="ORF">FYJ85_14515</name>
</gene>
<keyword evidence="2" id="KW-0704">Schiff base</keyword>
<dbReference type="PROSITE" id="PS00665">
    <property type="entry name" value="DHDPS_1"/>
    <property type="match status" value="1"/>
</dbReference>
<evidence type="ECO:0000256" key="5">
    <source>
        <dbReference type="PIRSR" id="PIRSR001365-2"/>
    </source>
</evidence>
<protein>
    <submittedName>
        <fullName evidence="6">Dihydrodipicolinate synthase family protein</fullName>
    </submittedName>
</protein>
<evidence type="ECO:0000313" key="6">
    <source>
        <dbReference type="EMBL" id="MST98255.1"/>
    </source>
</evidence>
<organism evidence="6 7">
    <name type="scientific">Victivallis lenta</name>
    <dbReference type="NCBI Taxonomy" id="2606640"/>
    <lineage>
        <taxon>Bacteria</taxon>
        <taxon>Pseudomonadati</taxon>
        <taxon>Lentisphaerota</taxon>
        <taxon>Lentisphaeria</taxon>
        <taxon>Victivallales</taxon>
        <taxon>Victivallaceae</taxon>
        <taxon>Victivallis</taxon>
    </lineage>
</organism>
<comment type="similarity">
    <text evidence="3">Belongs to the DapA family.</text>
</comment>
<dbReference type="SMART" id="SM01130">
    <property type="entry name" value="DHDPS"/>
    <property type="match status" value="1"/>
</dbReference>
<feature type="binding site" evidence="5">
    <location>
        <position position="48"/>
    </location>
    <ligand>
        <name>pyruvate</name>
        <dbReference type="ChEBI" id="CHEBI:15361"/>
    </ligand>
</feature>
<dbReference type="PIRSF" id="PIRSF001365">
    <property type="entry name" value="DHDPS"/>
    <property type="match status" value="1"/>
</dbReference>
<evidence type="ECO:0000256" key="4">
    <source>
        <dbReference type="PIRSR" id="PIRSR001365-1"/>
    </source>
</evidence>
<dbReference type="RefSeq" id="WP_154419325.1">
    <property type="nucleotide sequence ID" value="NZ_DBFCZM010000397.1"/>
</dbReference>
<dbReference type="Gene3D" id="3.20.20.70">
    <property type="entry name" value="Aldolase class I"/>
    <property type="match status" value="1"/>
</dbReference>
<dbReference type="InterPro" id="IPR020624">
    <property type="entry name" value="Schiff_base-form_aldolases_CS"/>
</dbReference>
<feature type="binding site" evidence="5">
    <location>
        <position position="208"/>
    </location>
    <ligand>
        <name>pyruvate</name>
        <dbReference type="ChEBI" id="CHEBI:15361"/>
    </ligand>
</feature>
<dbReference type="PRINTS" id="PR00146">
    <property type="entry name" value="DHPICSNTHASE"/>
</dbReference>
<comment type="caution">
    <text evidence="6">The sequence shown here is derived from an EMBL/GenBank/DDBJ whole genome shotgun (WGS) entry which is preliminary data.</text>
</comment>
<accession>A0A844G5U1</accession>
<dbReference type="InterPro" id="IPR013785">
    <property type="entry name" value="Aldolase_TIM"/>
</dbReference>
<evidence type="ECO:0000256" key="1">
    <source>
        <dbReference type="ARBA" id="ARBA00023239"/>
    </source>
</evidence>
<dbReference type="GO" id="GO:0008747">
    <property type="term" value="F:N-acetylneuraminate lyase activity"/>
    <property type="evidence" value="ECO:0007669"/>
    <property type="project" value="TreeGrafter"/>
</dbReference>
<proteinExistence type="inferred from homology"/>
<dbReference type="InterPro" id="IPR002220">
    <property type="entry name" value="DapA-like"/>
</dbReference>
<feature type="active site" description="Schiff-base intermediate with substrate" evidence="4">
    <location>
        <position position="164"/>
    </location>
</feature>
<dbReference type="Proteomes" id="UP000435649">
    <property type="component" value="Unassembled WGS sequence"/>
</dbReference>
<dbReference type="PANTHER" id="PTHR42849">
    <property type="entry name" value="N-ACETYLNEURAMINATE LYASE"/>
    <property type="match status" value="1"/>
</dbReference>
<evidence type="ECO:0000256" key="2">
    <source>
        <dbReference type="ARBA" id="ARBA00023270"/>
    </source>
</evidence>